<dbReference type="Proteomes" id="UP000193409">
    <property type="component" value="Unassembled WGS sequence"/>
</dbReference>
<dbReference type="NCBIfam" id="NF009314">
    <property type="entry name" value="PRK12674.1-2"/>
    <property type="match status" value="1"/>
</dbReference>
<dbReference type="NCBIfam" id="TIGR01300">
    <property type="entry name" value="CPA3_mnhG_phaG"/>
    <property type="match status" value="1"/>
</dbReference>
<sequence>MLDVLAGILVLSGGFFAFIAALGVLRLPDVLVRMHASTKAGTLACGLILAGGAVAFWDLSTTFRVVAVVAFILFTAPVGSHMIGRAAVRTGVPLWRGRGKEMTPEDWKVPD</sequence>
<dbReference type="InterPro" id="IPR005133">
    <property type="entry name" value="PhaG_MnhG_YufB"/>
</dbReference>
<dbReference type="PANTHER" id="PTHR34703">
    <property type="entry name" value="ANTIPORTER SUBUNIT MNHG2-RELATED"/>
    <property type="match status" value="1"/>
</dbReference>
<dbReference type="PANTHER" id="PTHR34703:SF1">
    <property type="entry name" value="ANTIPORTER SUBUNIT MNHG2-RELATED"/>
    <property type="match status" value="1"/>
</dbReference>
<proteinExistence type="predicted"/>
<dbReference type="OrthoDB" id="4427992at2"/>
<evidence type="ECO:0000256" key="1">
    <source>
        <dbReference type="SAM" id="Phobius"/>
    </source>
</evidence>
<keyword evidence="3" id="KW-1185">Reference proteome</keyword>
<dbReference type="GO" id="GO:0015385">
    <property type="term" value="F:sodium:proton antiporter activity"/>
    <property type="evidence" value="ECO:0007669"/>
    <property type="project" value="TreeGrafter"/>
</dbReference>
<feature type="transmembrane region" description="Helical" evidence="1">
    <location>
        <begin position="40"/>
        <end position="57"/>
    </location>
</feature>
<protein>
    <submittedName>
        <fullName evidence="2">Na(+)/H(+) antiporter subunit G</fullName>
    </submittedName>
</protein>
<feature type="transmembrane region" description="Helical" evidence="1">
    <location>
        <begin position="6"/>
        <end position="28"/>
    </location>
</feature>
<dbReference type="RefSeq" id="WP_085866776.1">
    <property type="nucleotide sequence ID" value="NZ_FWFQ01000001.1"/>
</dbReference>
<dbReference type="AlphaFoldDB" id="A0A1Y5R9J5"/>
<gene>
    <name evidence="2" type="primary">mrpG</name>
    <name evidence="2" type="ORF">PSA7680_00187</name>
</gene>
<keyword evidence="1" id="KW-1133">Transmembrane helix</keyword>
<evidence type="ECO:0000313" key="3">
    <source>
        <dbReference type="Proteomes" id="UP000193409"/>
    </source>
</evidence>
<accession>A0A1Y5R9J5</accession>
<reference evidence="2 3" key="1">
    <citation type="submission" date="2017-03" db="EMBL/GenBank/DDBJ databases">
        <authorList>
            <person name="Afonso C.L."/>
            <person name="Miller P.J."/>
            <person name="Scott M.A."/>
            <person name="Spackman E."/>
            <person name="Goraichik I."/>
            <person name="Dimitrov K.M."/>
            <person name="Suarez D.L."/>
            <person name="Swayne D.E."/>
        </authorList>
    </citation>
    <scope>NUCLEOTIDE SEQUENCE [LARGE SCALE GENOMIC DNA]</scope>
    <source>
        <strain evidence="2 3">CECT 7680</strain>
    </source>
</reference>
<name>A0A1Y5R9J5_9RHOB</name>
<dbReference type="EMBL" id="FWFQ01000001">
    <property type="protein sequence ID" value="SLN12294.1"/>
    <property type="molecule type" value="Genomic_DNA"/>
</dbReference>
<feature type="transmembrane region" description="Helical" evidence="1">
    <location>
        <begin position="63"/>
        <end position="88"/>
    </location>
</feature>
<keyword evidence="1" id="KW-0472">Membrane</keyword>
<dbReference type="Pfam" id="PF03334">
    <property type="entry name" value="PhaG_MnhG_YufB"/>
    <property type="match status" value="1"/>
</dbReference>
<evidence type="ECO:0000313" key="2">
    <source>
        <dbReference type="EMBL" id="SLN12294.1"/>
    </source>
</evidence>
<keyword evidence="1" id="KW-0812">Transmembrane</keyword>
<organism evidence="2 3">
    <name type="scientific">Pseudoruegeria aquimaris</name>
    <dbReference type="NCBI Taxonomy" id="393663"/>
    <lineage>
        <taxon>Bacteria</taxon>
        <taxon>Pseudomonadati</taxon>
        <taxon>Pseudomonadota</taxon>
        <taxon>Alphaproteobacteria</taxon>
        <taxon>Rhodobacterales</taxon>
        <taxon>Roseobacteraceae</taxon>
        <taxon>Pseudoruegeria</taxon>
    </lineage>
</organism>